<dbReference type="SMART" id="SM00367">
    <property type="entry name" value="LRR_CC"/>
    <property type="match status" value="4"/>
</dbReference>
<feature type="non-terminal residue" evidence="2">
    <location>
        <position position="1"/>
    </location>
</feature>
<feature type="compositionally biased region" description="Basic and acidic residues" evidence="1">
    <location>
        <begin position="56"/>
        <end position="65"/>
    </location>
</feature>
<feature type="region of interest" description="Disordered" evidence="1">
    <location>
        <begin position="1"/>
        <end position="126"/>
    </location>
</feature>
<evidence type="ECO:0000313" key="3">
    <source>
        <dbReference type="Proteomes" id="UP000215902"/>
    </source>
</evidence>
<dbReference type="OrthoDB" id="10257471at2759"/>
<dbReference type="Proteomes" id="UP000215902">
    <property type="component" value="Unassembled WGS sequence"/>
</dbReference>
<evidence type="ECO:0008006" key="4">
    <source>
        <dbReference type="Google" id="ProtNLM"/>
    </source>
</evidence>
<feature type="compositionally biased region" description="Polar residues" evidence="1">
    <location>
        <begin position="44"/>
        <end position="53"/>
    </location>
</feature>
<evidence type="ECO:0000313" key="2">
    <source>
        <dbReference type="EMBL" id="PAA66287.1"/>
    </source>
</evidence>
<keyword evidence="3" id="KW-1185">Reference proteome</keyword>
<name>A0A267EZB3_9PLAT</name>
<protein>
    <recommendedName>
        <fullName evidence="4">F-box domain-containing protein</fullName>
    </recommendedName>
</protein>
<dbReference type="AlphaFoldDB" id="A0A267EZB3"/>
<sequence>ADGAAACRAAHADPVRAGPDQPRPVRSAEQALAANRCPAVAVAPNSNPRQPVGQSKPDRPPDRLAVRLAAGAPRRPADRSGAGATAEQVEEPAEIHLGEAAERSGPRGQGPAAWAEPAVRSGPLLPPPAQSAAALLRLAVYRGRGQAAAGRLSEPGRAGLPRVFELFNRELEPRVAAGGHHRPADFAAPGEFRQLLSRLPRLAELALPYSNINNSMAELLIHPLHGGGIHGLRLDFCTQLTADRFGRLAAACPRLRSLCIGECRVLDGAAYRLLVDRLPAGVEELRIVRFTRCRLADADLAAPLPVGLRQLCLRICPLLELEDFAGLGLSEGLRACQGLTHLTLDVCHDDRLPALLVQLPRLRCLRLLDCRRLTGRAWANLRTVQNCSADLLELRVLLYPEADREPYKSEPSLTDEAIADLCASPVARGLRRLWLSGCTQLTPAALASIRNGCPWLQQLVIAGCDALTEAAVAAFQSAYEQPVLVASGSDAKELILDAYLTLMEPEV</sequence>
<organism evidence="2 3">
    <name type="scientific">Macrostomum lignano</name>
    <dbReference type="NCBI Taxonomy" id="282301"/>
    <lineage>
        <taxon>Eukaryota</taxon>
        <taxon>Metazoa</taxon>
        <taxon>Spiralia</taxon>
        <taxon>Lophotrochozoa</taxon>
        <taxon>Platyhelminthes</taxon>
        <taxon>Rhabditophora</taxon>
        <taxon>Macrostomorpha</taxon>
        <taxon>Macrostomida</taxon>
        <taxon>Macrostomidae</taxon>
        <taxon>Macrostomum</taxon>
    </lineage>
</organism>
<dbReference type="GO" id="GO:0031146">
    <property type="term" value="P:SCF-dependent proteasomal ubiquitin-dependent protein catabolic process"/>
    <property type="evidence" value="ECO:0007669"/>
    <property type="project" value="TreeGrafter"/>
</dbReference>
<evidence type="ECO:0000256" key="1">
    <source>
        <dbReference type="SAM" id="MobiDB-lite"/>
    </source>
</evidence>
<dbReference type="PANTHER" id="PTHR13318:SF190">
    <property type="entry name" value="PARTNER OF PAIRED, ISOFORM B"/>
    <property type="match status" value="1"/>
</dbReference>
<gene>
    <name evidence="2" type="ORF">BOX15_Mlig026428g1</name>
</gene>
<reference evidence="2 3" key="1">
    <citation type="submission" date="2017-06" db="EMBL/GenBank/DDBJ databases">
        <title>A platform for efficient transgenesis in Macrostomum lignano, a flatworm model organism for stem cell research.</title>
        <authorList>
            <person name="Berezikov E."/>
        </authorList>
    </citation>
    <scope>NUCLEOTIDE SEQUENCE [LARGE SCALE GENOMIC DNA]</scope>
    <source>
        <strain evidence="2">DV1</strain>
        <tissue evidence="2">Whole organism</tissue>
    </source>
</reference>
<dbReference type="Gene3D" id="3.80.10.10">
    <property type="entry name" value="Ribonuclease Inhibitor"/>
    <property type="match status" value="1"/>
</dbReference>
<dbReference type="InterPro" id="IPR006553">
    <property type="entry name" value="Leu-rich_rpt_Cys-con_subtyp"/>
</dbReference>
<dbReference type="GO" id="GO:0019005">
    <property type="term" value="C:SCF ubiquitin ligase complex"/>
    <property type="evidence" value="ECO:0007669"/>
    <property type="project" value="TreeGrafter"/>
</dbReference>
<dbReference type="STRING" id="282301.A0A267EZB3"/>
<comment type="caution">
    <text evidence="2">The sequence shown here is derived from an EMBL/GenBank/DDBJ whole genome shotgun (WGS) entry which is preliminary data.</text>
</comment>
<dbReference type="PANTHER" id="PTHR13318">
    <property type="entry name" value="PARTNER OF PAIRED, ISOFORM B-RELATED"/>
    <property type="match status" value="1"/>
</dbReference>
<accession>A0A267EZB3</accession>
<dbReference type="InterPro" id="IPR032675">
    <property type="entry name" value="LRR_dom_sf"/>
</dbReference>
<proteinExistence type="predicted"/>
<dbReference type="SUPFAM" id="SSF52047">
    <property type="entry name" value="RNI-like"/>
    <property type="match status" value="1"/>
</dbReference>
<dbReference type="EMBL" id="NIVC01001572">
    <property type="protein sequence ID" value="PAA66287.1"/>
    <property type="molecule type" value="Genomic_DNA"/>
</dbReference>
<feature type="compositionally biased region" description="Basic and acidic residues" evidence="1">
    <location>
        <begin position="93"/>
        <end position="105"/>
    </location>
</feature>